<dbReference type="InterPro" id="IPR011970">
    <property type="entry name" value="MltB_2"/>
</dbReference>
<dbReference type="Pfam" id="PF13406">
    <property type="entry name" value="SLT_2"/>
    <property type="match status" value="1"/>
</dbReference>
<dbReference type="InterPro" id="IPR002477">
    <property type="entry name" value="Peptidoglycan-bd-like"/>
</dbReference>
<comment type="caution">
    <text evidence="4">The sequence shown here is derived from an EMBL/GenBank/DDBJ whole genome shotgun (WGS) entry which is preliminary data.</text>
</comment>
<dbReference type="Pfam" id="PF01471">
    <property type="entry name" value="PG_binding_1"/>
    <property type="match status" value="1"/>
</dbReference>
<dbReference type="CDD" id="cd13399">
    <property type="entry name" value="Slt35-like"/>
    <property type="match status" value="1"/>
</dbReference>
<feature type="domain" description="Peptidoglycan binding-like" evidence="2">
    <location>
        <begin position="370"/>
        <end position="423"/>
    </location>
</feature>
<dbReference type="Gene3D" id="1.10.101.10">
    <property type="entry name" value="PGBD-like superfamily/PGBD"/>
    <property type="match status" value="1"/>
</dbReference>
<dbReference type="InterPro" id="IPR023346">
    <property type="entry name" value="Lysozyme-like_dom_sf"/>
</dbReference>
<dbReference type="Gene3D" id="1.10.530.10">
    <property type="match status" value="1"/>
</dbReference>
<name>A0A317PMV4_9HYPH</name>
<dbReference type="PANTHER" id="PTHR30163:SF8">
    <property type="entry name" value="LYTIC MUREIN TRANSGLYCOSYLASE"/>
    <property type="match status" value="1"/>
</dbReference>
<sequence length="425" mass="46369">MIRFRLCPRLLRSVLALLIILSLAPLAPQPARAAPSRASVEAQFARWLEADLWPEASRKGIPRKSFDLATSGLRLNWDLPDLAPPGFPAPKTRKQSQAEFRSPGAYFNDKSLAGLAASGRTLARTHAATLSRVERTYGVPGPIVLAIWGRESGYGRAKIPESAIEVLATKAFMSTRPELFRTELLAALEIIDRGYIAPEAMKSSWAGAMGQSQFLPSSYLEHAVDFDGDGRRDIWNSVPDTLASIANYLRRSGWVPGRDWGFEAVIPEGVTCALEGPDRARPISALTDLGIIRISGRAFPEGERRAPGMVLVPAGVYGPEFVVTPNFYAIKEYNNSDLYALFIGNLADRIAHGVGPFVTPWKESGTMLRSDIAGLQSMLETKGYDVGGADGLPGYKTRRSIGEWQAKNGMKPTCFPTPDLLRAVK</sequence>
<dbReference type="InterPro" id="IPR031304">
    <property type="entry name" value="SLT_2"/>
</dbReference>
<dbReference type="InterPro" id="IPR036366">
    <property type="entry name" value="PGBDSf"/>
</dbReference>
<dbReference type="InterPro" id="IPR036365">
    <property type="entry name" value="PGBD-like_sf"/>
</dbReference>
<proteinExistence type="predicted"/>
<dbReference type="RefSeq" id="WP_110032602.1">
    <property type="nucleotide sequence ID" value="NZ_QGTR01000003.1"/>
</dbReference>
<dbReference type="Gene3D" id="1.10.8.350">
    <property type="entry name" value="Bacterial muramidase"/>
    <property type="match status" value="1"/>
</dbReference>
<gene>
    <name evidence="4" type="ORF">DFR52_103583</name>
</gene>
<dbReference type="GO" id="GO:0008933">
    <property type="term" value="F:peptidoglycan lytic transglycosylase activity"/>
    <property type="evidence" value="ECO:0007669"/>
    <property type="project" value="TreeGrafter"/>
</dbReference>
<evidence type="ECO:0000259" key="2">
    <source>
        <dbReference type="Pfam" id="PF01471"/>
    </source>
</evidence>
<keyword evidence="1" id="KW-0732">Signal</keyword>
<feature type="signal peptide" evidence="1">
    <location>
        <begin position="1"/>
        <end position="33"/>
    </location>
</feature>
<feature type="domain" description="Transglycosylase SLT" evidence="3">
    <location>
        <begin position="44"/>
        <end position="348"/>
    </location>
</feature>
<evidence type="ECO:0000313" key="5">
    <source>
        <dbReference type="Proteomes" id="UP000246352"/>
    </source>
</evidence>
<protein>
    <submittedName>
        <fullName evidence="4">Lytic murein transglycosylase</fullName>
    </submittedName>
</protein>
<dbReference type="PANTHER" id="PTHR30163">
    <property type="entry name" value="MEMBRANE-BOUND LYTIC MUREIN TRANSGLYCOSYLASE B"/>
    <property type="match status" value="1"/>
</dbReference>
<accession>A0A317PMV4</accession>
<organism evidence="4 5">
    <name type="scientific">Hoeflea marina</name>
    <dbReference type="NCBI Taxonomy" id="274592"/>
    <lineage>
        <taxon>Bacteria</taxon>
        <taxon>Pseudomonadati</taxon>
        <taxon>Pseudomonadota</taxon>
        <taxon>Alphaproteobacteria</taxon>
        <taxon>Hyphomicrobiales</taxon>
        <taxon>Rhizobiaceae</taxon>
        <taxon>Hoeflea</taxon>
    </lineage>
</organism>
<dbReference type="AlphaFoldDB" id="A0A317PMV4"/>
<evidence type="ECO:0000259" key="3">
    <source>
        <dbReference type="Pfam" id="PF13406"/>
    </source>
</evidence>
<dbReference type="SUPFAM" id="SSF53955">
    <property type="entry name" value="Lysozyme-like"/>
    <property type="match status" value="1"/>
</dbReference>
<feature type="chain" id="PRO_5016369961" evidence="1">
    <location>
        <begin position="34"/>
        <end position="425"/>
    </location>
</feature>
<reference evidence="4 5" key="1">
    <citation type="submission" date="2018-05" db="EMBL/GenBank/DDBJ databases">
        <title>Genomic Encyclopedia of Type Strains, Phase IV (KMG-IV): sequencing the most valuable type-strain genomes for metagenomic binning, comparative biology and taxonomic classification.</title>
        <authorList>
            <person name="Goeker M."/>
        </authorList>
    </citation>
    <scope>NUCLEOTIDE SEQUENCE [LARGE SCALE GENOMIC DNA]</scope>
    <source>
        <strain evidence="4 5">DSM 16791</strain>
    </source>
</reference>
<dbReference type="InterPro" id="IPR043426">
    <property type="entry name" value="MltB-like"/>
</dbReference>
<keyword evidence="5" id="KW-1185">Reference proteome</keyword>
<dbReference type="EMBL" id="QGTR01000003">
    <property type="protein sequence ID" value="PWW00377.1"/>
    <property type="molecule type" value="Genomic_DNA"/>
</dbReference>
<dbReference type="GO" id="GO:0009253">
    <property type="term" value="P:peptidoglycan catabolic process"/>
    <property type="evidence" value="ECO:0007669"/>
    <property type="project" value="TreeGrafter"/>
</dbReference>
<evidence type="ECO:0000313" key="4">
    <source>
        <dbReference type="EMBL" id="PWW00377.1"/>
    </source>
</evidence>
<evidence type="ECO:0000256" key="1">
    <source>
        <dbReference type="SAM" id="SignalP"/>
    </source>
</evidence>
<dbReference type="Proteomes" id="UP000246352">
    <property type="component" value="Unassembled WGS sequence"/>
</dbReference>
<dbReference type="SUPFAM" id="SSF47090">
    <property type="entry name" value="PGBD-like"/>
    <property type="match status" value="1"/>
</dbReference>
<dbReference type="NCBIfam" id="TIGR02283">
    <property type="entry name" value="MltB_2"/>
    <property type="match status" value="1"/>
</dbReference>
<dbReference type="OrthoDB" id="9808544at2"/>